<evidence type="ECO:0000313" key="12">
    <source>
        <dbReference type="Proteomes" id="UP000695022"/>
    </source>
</evidence>
<evidence type="ECO:0000256" key="9">
    <source>
        <dbReference type="ARBA" id="ARBA00045999"/>
    </source>
</evidence>
<dbReference type="Proteomes" id="UP000695022">
    <property type="component" value="Unplaced"/>
</dbReference>
<reference evidence="13" key="1">
    <citation type="submission" date="2025-08" db="UniProtKB">
        <authorList>
            <consortium name="RefSeq"/>
        </authorList>
    </citation>
    <scope>IDENTIFICATION</scope>
</reference>
<proteinExistence type="inferred from homology"/>
<protein>
    <recommendedName>
        <fullName evidence="2">Immediate early response 3-interacting protein 1</fullName>
    </recommendedName>
</protein>
<evidence type="ECO:0000256" key="5">
    <source>
        <dbReference type="ARBA" id="ARBA00022927"/>
    </source>
</evidence>
<dbReference type="PANTHER" id="PTHR15858">
    <property type="entry name" value="IMMEDIATE EARLY RESPONSE 3-INTERACTING PROTEIN 1"/>
    <property type="match status" value="1"/>
</dbReference>
<gene>
    <name evidence="13" type="primary">LOC106810938</name>
</gene>
<evidence type="ECO:0000256" key="2">
    <source>
        <dbReference type="ARBA" id="ARBA00016434"/>
    </source>
</evidence>
<evidence type="ECO:0000313" key="13">
    <source>
        <dbReference type="RefSeq" id="XP_014669908.1"/>
    </source>
</evidence>
<evidence type="ECO:0000256" key="3">
    <source>
        <dbReference type="ARBA" id="ARBA00022448"/>
    </source>
</evidence>
<keyword evidence="12" id="KW-1185">Reference proteome</keyword>
<evidence type="ECO:0000256" key="8">
    <source>
        <dbReference type="ARBA" id="ARBA00024203"/>
    </source>
</evidence>
<evidence type="ECO:0000256" key="6">
    <source>
        <dbReference type="ARBA" id="ARBA00022989"/>
    </source>
</evidence>
<keyword evidence="6 10" id="KW-1133">Transmembrane helix</keyword>
<keyword evidence="3" id="KW-0813">Transport</keyword>
<evidence type="ECO:0000256" key="7">
    <source>
        <dbReference type="ARBA" id="ARBA00023136"/>
    </source>
</evidence>
<comment type="similarity">
    <text evidence="8">Belongs to the YOS1 family.</text>
</comment>
<name>A0ABM1ECI7_PRICU</name>
<feature type="signal peptide" evidence="11">
    <location>
        <begin position="1"/>
        <end position="18"/>
    </location>
</feature>
<dbReference type="InterPro" id="IPR013880">
    <property type="entry name" value="Yos1"/>
</dbReference>
<organism evidence="12 13">
    <name type="scientific">Priapulus caudatus</name>
    <name type="common">Priapulid worm</name>
    <dbReference type="NCBI Taxonomy" id="37621"/>
    <lineage>
        <taxon>Eukaryota</taxon>
        <taxon>Metazoa</taxon>
        <taxon>Ecdysozoa</taxon>
        <taxon>Scalidophora</taxon>
        <taxon>Priapulida</taxon>
        <taxon>Priapulimorpha</taxon>
        <taxon>Priapulimorphida</taxon>
        <taxon>Priapulidae</taxon>
        <taxon>Priapulus</taxon>
    </lineage>
</organism>
<dbReference type="RefSeq" id="XP_014669908.1">
    <property type="nucleotide sequence ID" value="XM_014814422.1"/>
</dbReference>
<evidence type="ECO:0000256" key="1">
    <source>
        <dbReference type="ARBA" id="ARBA00004370"/>
    </source>
</evidence>
<evidence type="ECO:0000256" key="4">
    <source>
        <dbReference type="ARBA" id="ARBA00022692"/>
    </source>
</evidence>
<keyword evidence="5" id="KW-0653">Protein transport</keyword>
<dbReference type="PANTHER" id="PTHR15858:SF0">
    <property type="entry name" value="IMMEDIATE EARLY RESPONSE 3-INTERACTING PROTEIN 1"/>
    <property type="match status" value="1"/>
</dbReference>
<sequence>MAFTLYSLFEAALLCINAVAVLNEERFLSKIGWGADQNRGFGEEVGVKSQIIDLIRSVRTLMRIPLIFFNALTISLLLVLG</sequence>
<keyword evidence="7 10" id="KW-0472">Membrane</keyword>
<evidence type="ECO:0000256" key="11">
    <source>
        <dbReference type="SAM" id="SignalP"/>
    </source>
</evidence>
<evidence type="ECO:0000256" key="10">
    <source>
        <dbReference type="SAM" id="Phobius"/>
    </source>
</evidence>
<keyword evidence="4 10" id="KW-0812">Transmembrane</keyword>
<accession>A0ABM1ECI7</accession>
<dbReference type="Pfam" id="PF08571">
    <property type="entry name" value="Yos1"/>
    <property type="match status" value="1"/>
</dbReference>
<dbReference type="GeneID" id="106810938"/>
<feature type="chain" id="PRO_5045274061" description="Immediate early response 3-interacting protein 1" evidence="11">
    <location>
        <begin position="19"/>
        <end position="81"/>
    </location>
</feature>
<feature type="transmembrane region" description="Helical" evidence="10">
    <location>
        <begin position="61"/>
        <end position="80"/>
    </location>
</feature>
<comment type="function">
    <text evidence="9">Regulator of endoplasmic reticulum secretion that acts as a key determinant of brain size. Required for secretion of extracellular matrix proteins. Required for correct brain development by depositing sufficient extracellular matrix proteins for tissue integrity and the proliferation of neural progenitors. Acts as a regulator of the unfolded protein response (UPR).</text>
</comment>
<keyword evidence="11" id="KW-0732">Signal</keyword>
<comment type="subcellular location">
    <subcellularLocation>
        <location evidence="1">Membrane</location>
    </subcellularLocation>
</comment>